<dbReference type="SUPFAM" id="SSF48179">
    <property type="entry name" value="6-phosphogluconate dehydrogenase C-terminal domain-like"/>
    <property type="match status" value="2"/>
</dbReference>
<gene>
    <name evidence="16" type="primary">fadJ_2</name>
    <name evidence="16" type="ORF">IMCC3135_27265</name>
</gene>
<dbReference type="InterPro" id="IPR029045">
    <property type="entry name" value="ClpP/crotonase-like_dom_sf"/>
</dbReference>
<keyword evidence="5" id="KW-0276">Fatty acid metabolism</keyword>
<dbReference type="UniPathway" id="UPA00659"/>
<dbReference type="InterPro" id="IPR008927">
    <property type="entry name" value="6-PGluconate_DH-like_C_sf"/>
</dbReference>
<dbReference type="KEGG" id="gai:IMCC3135_27265"/>
<evidence type="ECO:0000256" key="12">
    <source>
        <dbReference type="ARBA" id="ARBA00049556"/>
    </source>
</evidence>
<keyword evidence="9" id="KW-0443">Lipid metabolism</keyword>
<evidence type="ECO:0000313" key="17">
    <source>
        <dbReference type="Proteomes" id="UP000250079"/>
    </source>
</evidence>
<evidence type="ECO:0000256" key="5">
    <source>
        <dbReference type="ARBA" id="ARBA00022832"/>
    </source>
</evidence>
<keyword evidence="6" id="KW-0442">Lipid degradation</keyword>
<dbReference type="RefSeq" id="WP_088920420.1">
    <property type="nucleotide sequence ID" value="NZ_CP018632.1"/>
</dbReference>
<dbReference type="SUPFAM" id="SSF51735">
    <property type="entry name" value="NAD(P)-binding Rossmann-fold domains"/>
    <property type="match status" value="1"/>
</dbReference>
<evidence type="ECO:0000256" key="1">
    <source>
        <dbReference type="ARBA" id="ARBA00005005"/>
    </source>
</evidence>
<reference evidence="16 17" key="1">
    <citation type="submission" date="2016-12" db="EMBL/GenBank/DDBJ databases">
        <authorList>
            <person name="Song W.-J."/>
            <person name="Kurnit D.M."/>
        </authorList>
    </citation>
    <scope>NUCLEOTIDE SEQUENCE [LARGE SCALE GENOMIC DNA]</scope>
    <source>
        <strain evidence="16 17">IMCC3135</strain>
    </source>
</reference>
<dbReference type="CDD" id="cd06558">
    <property type="entry name" value="crotonase-like"/>
    <property type="match status" value="1"/>
</dbReference>
<dbReference type="PROSITE" id="PS00067">
    <property type="entry name" value="3HCDH"/>
    <property type="match status" value="1"/>
</dbReference>
<evidence type="ECO:0000259" key="14">
    <source>
        <dbReference type="Pfam" id="PF00725"/>
    </source>
</evidence>
<dbReference type="InterPro" id="IPR006176">
    <property type="entry name" value="3-OHacyl-CoA_DH_NAD-bd"/>
</dbReference>
<dbReference type="Gene3D" id="1.10.1040.50">
    <property type="match status" value="1"/>
</dbReference>
<evidence type="ECO:0000256" key="6">
    <source>
        <dbReference type="ARBA" id="ARBA00022963"/>
    </source>
</evidence>
<protein>
    <recommendedName>
        <fullName evidence="4">enoyl-CoA hydratase</fullName>
        <ecNumber evidence="4">4.2.1.17</ecNumber>
    </recommendedName>
</protein>
<evidence type="ECO:0000256" key="7">
    <source>
        <dbReference type="ARBA" id="ARBA00023002"/>
    </source>
</evidence>
<evidence type="ECO:0000313" key="16">
    <source>
        <dbReference type="EMBL" id="ASJ75508.1"/>
    </source>
</evidence>
<dbReference type="PANTHER" id="PTHR43612:SF3">
    <property type="entry name" value="TRIFUNCTIONAL ENZYME SUBUNIT ALPHA, MITOCHONDRIAL"/>
    <property type="match status" value="1"/>
</dbReference>
<dbReference type="AlphaFoldDB" id="A0A2Z2P0A8"/>
<dbReference type="GO" id="GO:0016509">
    <property type="term" value="F:long-chain (3S)-3-hydroxyacyl-CoA dehydrogenase (NAD+) activity"/>
    <property type="evidence" value="ECO:0007669"/>
    <property type="project" value="TreeGrafter"/>
</dbReference>
<dbReference type="GO" id="GO:0006635">
    <property type="term" value="P:fatty acid beta-oxidation"/>
    <property type="evidence" value="ECO:0007669"/>
    <property type="project" value="UniProtKB-UniPathway"/>
</dbReference>
<comment type="pathway">
    <text evidence="1">Lipid metabolism; fatty acid beta-oxidation.</text>
</comment>
<dbReference type="SUPFAM" id="SSF52096">
    <property type="entry name" value="ClpP/crotonase"/>
    <property type="match status" value="1"/>
</dbReference>
<dbReference type="Pfam" id="PF00378">
    <property type="entry name" value="ECH_1"/>
    <property type="match status" value="1"/>
</dbReference>
<evidence type="ECO:0000256" key="3">
    <source>
        <dbReference type="ARBA" id="ARBA00008750"/>
    </source>
</evidence>
<evidence type="ECO:0000256" key="13">
    <source>
        <dbReference type="RuleBase" id="RU003707"/>
    </source>
</evidence>
<dbReference type="Proteomes" id="UP000250079">
    <property type="component" value="Chromosome"/>
</dbReference>
<dbReference type="PANTHER" id="PTHR43612">
    <property type="entry name" value="TRIFUNCTIONAL ENZYME SUBUNIT ALPHA"/>
    <property type="match status" value="1"/>
</dbReference>
<keyword evidence="10" id="KW-0456">Lyase</keyword>
<dbReference type="OrthoDB" id="5389341at2"/>
<evidence type="ECO:0000256" key="11">
    <source>
        <dbReference type="ARBA" id="ARBA00023268"/>
    </source>
</evidence>
<comment type="catalytic activity">
    <reaction evidence="12">
        <text>a (3S)-3-hydroxyacyl-CoA + NAD(+) = a 3-oxoacyl-CoA + NADH + H(+)</text>
        <dbReference type="Rhea" id="RHEA:22432"/>
        <dbReference type="ChEBI" id="CHEBI:15378"/>
        <dbReference type="ChEBI" id="CHEBI:57318"/>
        <dbReference type="ChEBI" id="CHEBI:57540"/>
        <dbReference type="ChEBI" id="CHEBI:57945"/>
        <dbReference type="ChEBI" id="CHEBI:90726"/>
        <dbReference type="EC" id="1.1.1.35"/>
    </reaction>
</comment>
<dbReference type="InterPro" id="IPR018376">
    <property type="entry name" value="Enoyl-CoA_hyd/isom_CS"/>
</dbReference>
<keyword evidence="8" id="KW-0520">NAD</keyword>
<evidence type="ECO:0000256" key="4">
    <source>
        <dbReference type="ARBA" id="ARBA00012076"/>
    </source>
</evidence>
<comment type="similarity">
    <text evidence="2">In the central section; belongs to the 3-hydroxyacyl-CoA dehydrogenase family.</text>
</comment>
<keyword evidence="17" id="KW-1185">Reference proteome</keyword>
<comment type="similarity">
    <text evidence="13">Belongs to the enoyl-CoA hydratase/isomerase family.</text>
</comment>
<dbReference type="Pfam" id="PF02737">
    <property type="entry name" value="3HCDH_N"/>
    <property type="match status" value="1"/>
</dbReference>
<evidence type="ECO:0000256" key="8">
    <source>
        <dbReference type="ARBA" id="ARBA00023027"/>
    </source>
</evidence>
<dbReference type="InterPro" id="IPR036291">
    <property type="entry name" value="NAD(P)-bd_dom_sf"/>
</dbReference>
<comment type="similarity">
    <text evidence="3">In the N-terminal section; belongs to the enoyl-CoA hydratase/isomerase family.</text>
</comment>
<dbReference type="GO" id="GO:0004300">
    <property type="term" value="F:enoyl-CoA hydratase activity"/>
    <property type="evidence" value="ECO:0007669"/>
    <property type="project" value="UniProtKB-EC"/>
</dbReference>
<dbReference type="EC" id="4.2.1.17" evidence="4"/>
<sequence>MTTRFGSYDHWQIDIDVENIVWLLCDRQGEGSNSLSEAVIRELGGIVEEIESLNPVGVVVGSAKPASFILGADIREFDRFTQAADVTNMIKAGHEVFARLENLPCPTVAAIHGFALGGGLELALCCDYIVALNVPETRVGFPEVKLGIFPGLGGTTRLTERVGGLEGMQLMLTARMLRAPAARKAGVIDELVDEFSSLHWAARRAILQKRKKHTPSAAAALTNRQPARSVLAQVLRRKTAEKANPEHYPAPFRMIDMWAENRDNRRRMFEAEAEQVGQLMVSDTARNLRRVFFMTERMKSLGKGEDFKVRRVHVVGAGVMGGDIAAWCVLQGMEVTLQDRELKHIEPALKRAKALFRKRLRKKPAVSAALSRLMADVEGDGVPRADVIIEAIYEDADAKRALYASIEPRMAAHAILATNTSALPLESLTRDMAAPERLIGLHFFNPVAKMPLVEVVHGEQTAKSWIARGCAFSAQINRFPLPTKSSPGFLVNRVLAPYLMEAFTLMLEGLDKELIDASAIRFGMPMGPIELADVVGLDVCMKVAETLASGDVEAQRELLQKKLDEGHLGKKSGQGFYVWAKGRANRRKLNVDSPYGDQIAARLMKPFLAECQAASAEGIVADDELLDAGIIFGTGFAPFLGGPMHYLEQQEANA</sequence>
<proteinExistence type="inferred from homology"/>
<dbReference type="Gene3D" id="3.40.50.720">
    <property type="entry name" value="NAD(P)-binding Rossmann-like Domain"/>
    <property type="match status" value="1"/>
</dbReference>
<feature type="domain" description="3-hydroxyacyl-CoA dehydrogenase NAD binding" evidence="15">
    <location>
        <begin position="312"/>
        <end position="484"/>
    </location>
</feature>
<feature type="domain" description="3-hydroxyacyl-CoA dehydrogenase C-terminal" evidence="14">
    <location>
        <begin position="488"/>
        <end position="579"/>
    </location>
</feature>
<dbReference type="InterPro" id="IPR006180">
    <property type="entry name" value="3-OHacyl-CoA_DH_CS"/>
</dbReference>
<organism evidence="16 17">
    <name type="scientific">Granulosicoccus antarcticus IMCC3135</name>
    <dbReference type="NCBI Taxonomy" id="1192854"/>
    <lineage>
        <taxon>Bacteria</taxon>
        <taxon>Pseudomonadati</taxon>
        <taxon>Pseudomonadota</taxon>
        <taxon>Gammaproteobacteria</taxon>
        <taxon>Chromatiales</taxon>
        <taxon>Granulosicoccaceae</taxon>
        <taxon>Granulosicoccus</taxon>
    </lineage>
</organism>
<dbReference type="GO" id="GO:0070403">
    <property type="term" value="F:NAD+ binding"/>
    <property type="evidence" value="ECO:0007669"/>
    <property type="project" value="InterPro"/>
</dbReference>
<dbReference type="InterPro" id="IPR001753">
    <property type="entry name" value="Enoyl-CoA_hydra/iso"/>
</dbReference>
<evidence type="ECO:0000256" key="10">
    <source>
        <dbReference type="ARBA" id="ARBA00023239"/>
    </source>
</evidence>
<dbReference type="Pfam" id="PF00725">
    <property type="entry name" value="3HCDH"/>
    <property type="match status" value="1"/>
</dbReference>
<keyword evidence="7" id="KW-0560">Oxidoreductase</keyword>
<dbReference type="InterPro" id="IPR006108">
    <property type="entry name" value="3HC_DH_C"/>
</dbReference>
<keyword evidence="11" id="KW-0511">Multifunctional enzyme</keyword>
<accession>A0A2Z2P0A8</accession>
<dbReference type="Gene3D" id="3.90.226.10">
    <property type="entry name" value="2-enoyl-CoA Hydratase, Chain A, domain 1"/>
    <property type="match status" value="1"/>
</dbReference>
<dbReference type="PROSITE" id="PS00166">
    <property type="entry name" value="ENOYL_COA_HYDRATASE"/>
    <property type="match status" value="1"/>
</dbReference>
<evidence type="ECO:0000256" key="2">
    <source>
        <dbReference type="ARBA" id="ARBA00007005"/>
    </source>
</evidence>
<name>A0A2Z2P0A8_9GAMM</name>
<evidence type="ECO:0000256" key="9">
    <source>
        <dbReference type="ARBA" id="ARBA00023098"/>
    </source>
</evidence>
<evidence type="ECO:0000259" key="15">
    <source>
        <dbReference type="Pfam" id="PF02737"/>
    </source>
</evidence>
<dbReference type="InterPro" id="IPR050136">
    <property type="entry name" value="FA_oxidation_alpha_subunit"/>
</dbReference>
<dbReference type="EMBL" id="CP018632">
    <property type="protein sequence ID" value="ASJ75508.1"/>
    <property type="molecule type" value="Genomic_DNA"/>
</dbReference>